<evidence type="ECO:0000313" key="14">
    <source>
        <dbReference type="Proteomes" id="UP000249842"/>
    </source>
</evidence>
<gene>
    <name evidence="13" type="ORF">DJ021_11550</name>
</gene>
<name>A0A328B1K3_9CAUL</name>
<dbReference type="Pfam" id="PF07715">
    <property type="entry name" value="Plug"/>
    <property type="match status" value="1"/>
</dbReference>
<dbReference type="InterPro" id="IPR039426">
    <property type="entry name" value="TonB-dep_rcpt-like"/>
</dbReference>
<evidence type="ECO:0000256" key="8">
    <source>
        <dbReference type="PROSITE-ProRule" id="PRU01360"/>
    </source>
</evidence>
<proteinExistence type="inferred from homology"/>
<dbReference type="Gene3D" id="2.40.170.20">
    <property type="entry name" value="TonB-dependent receptor, beta-barrel domain"/>
    <property type="match status" value="1"/>
</dbReference>
<evidence type="ECO:0000313" key="13">
    <source>
        <dbReference type="EMBL" id="RAK60395.1"/>
    </source>
</evidence>
<dbReference type="PANTHER" id="PTHR47234:SF1">
    <property type="entry name" value="TONB-DEPENDENT RECEPTOR"/>
    <property type="match status" value="1"/>
</dbReference>
<dbReference type="InterPro" id="IPR012910">
    <property type="entry name" value="Plug_dom"/>
</dbReference>
<dbReference type="PANTHER" id="PTHR47234">
    <property type="match status" value="1"/>
</dbReference>
<feature type="domain" description="TonB-dependent receptor plug" evidence="12">
    <location>
        <begin position="103"/>
        <end position="210"/>
    </location>
</feature>
<evidence type="ECO:0000256" key="7">
    <source>
        <dbReference type="ARBA" id="ARBA00023237"/>
    </source>
</evidence>
<evidence type="ECO:0000256" key="5">
    <source>
        <dbReference type="ARBA" id="ARBA00023077"/>
    </source>
</evidence>
<dbReference type="InterPro" id="IPR000531">
    <property type="entry name" value="Beta-barrel_TonB"/>
</dbReference>
<keyword evidence="7 8" id="KW-0998">Cell outer membrane</keyword>
<keyword evidence="6 8" id="KW-0472">Membrane</keyword>
<comment type="similarity">
    <text evidence="8 9">Belongs to the TonB-dependent receptor family.</text>
</comment>
<keyword evidence="14" id="KW-1185">Reference proteome</keyword>
<dbReference type="Gene3D" id="2.170.130.10">
    <property type="entry name" value="TonB-dependent receptor, plug domain"/>
    <property type="match status" value="1"/>
</dbReference>
<dbReference type="Proteomes" id="UP000249842">
    <property type="component" value="Unassembled WGS sequence"/>
</dbReference>
<dbReference type="Pfam" id="PF00593">
    <property type="entry name" value="TonB_dep_Rec_b-barrel"/>
    <property type="match status" value="1"/>
</dbReference>
<dbReference type="PROSITE" id="PS52016">
    <property type="entry name" value="TONB_DEPENDENT_REC_3"/>
    <property type="match status" value="1"/>
</dbReference>
<dbReference type="SUPFAM" id="SSF56935">
    <property type="entry name" value="Porins"/>
    <property type="match status" value="1"/>
</dbReference>
<keyword evidence="5 9" id="KW-0798">TonB box</keyword>
<evidence type="ECO:0000259" key="12">
    <source>
        <dbReference type="Pfam" id="PF07715"/>
    </source>
</evidence>
<comment type="caution">
    <text evidence="13">The sequence shown here is derived from an EMBL/GenBank/DDBJ whole genome shotgun (WGS) entry which is preliminary data.</text>
</comment>
<dbReference type="OrthoDB" id="7051241at2"/>
<feature type="compositionally biased region" description="Low complexity" evidence="10">
    <location>
        <begin position="1"/>
        <end position="10"/>
    </location>
</feature>
<reference evidence="14" key="1">
    <citation type="submission" date="2018-05" db="EMBL/GenBank/DDBJ databases">
        <authorList>
            <person name="Li X."/>
        </authorList>
    </citation>
    <scope>NUCLEOTIDE SEQUENCE [LARGE SCALE GENOMIC DNA]</scope>
    <source>
        <strain evidence="14">HKS-05</strain>
    </source>
</reference>
<protein>
    <submittedName>
        <fullName evidence="13">TonB-dependent receptor</fullName>
    </submittedName>
</protein>
<dbReference type="GO" id="GO:0009279">
    <property type="term" value="C:cell outer membrane"/>
    <property type="evidence" value="ECO:0007669"/>
    <property type="project" value="UniProtKB-SubCell"/>
</dbReference>
<evidence type="ECO:0000256" key="9">
    <source>
        <dbReference type="RuleBase" id="RU003357"/>
    </source>
</evidence>
<keyword evidence="13" id="KW-0675">Receptor</keyword>
<feature type="compositionally biased region" description="Basic residues" evidence="10">
    <location>
        <begin position="11"/>
        <end position="21"/>
    </location>
</feature>
<keyword evidence="2 8" id="KW-0813">Transport</keyword>
<dbReference type="InterPro" id="IPR037066">
    <property type="entry name" value="Plug_dom_sf"/>
</dbReference>
<evidence type="ECO:0000259" key="11">
    <source>
        <dbReference type="Pfam" id="PF00593"/>
    </source>
</evidence>
<evidence type="ECO:0000256" key="4">
    <source>
        <dbReference type="ARBA" id="ARBA00022692"/>
    </source>
</evidence>
<comment type="subcellular location">
    <subcellularLocation>
        <location evidence="1 8">Cell outer membrane</location>
        <topology evidence="1 8">Multi-pass membrane protein</topology>
    </subcellularLocation>
</comment>
<accession>A0A328B1K3</accession>
<evidence type="ECO:0000256" key="2">
    <source>
        <dbReference type="ARBA" id="ARBA00022448"/>
    </source>
</evidence>
<dbReference type="InterPro" id="IPR036942">
    <property type="entry name" value="Beta-barrel_TonB_sf"/>
</dbReference>
<evidence type="ECO:0000256" key="6">
    <source>
        <dbReference type="ARBA" id="ARBA00023136"/>
    </source>
</evidence>
<sequence>MQHWVSGPTGRRSRGARRRPGRAFDGPLRKSKSISREGAHIMSRNLKVGGSLIALIVATSSFATTADAQGSAAAAAAAPAQLEEVVVTGSSIRGVAPVGSNLVSVGQEAITKTAATSVTELVNTVPAITTAGSTPQGQSAYSYYAPQIHSLAGSGSNTTLALVDGLRMPGGGLQYAQTDPNIVPTSALQRVEVLADGASSIYGSDAVAGVVNFITRKTFNGLQVNGRAGSADHYKSYDLNAIWGKTWDTGGFYIAGQYLSQDQLANKLRPFLSQGDYRSVGGSNTNQFTCSPATIRTPASGSNVYLSPSATTTIPGTAANGPCNTSIYGTAIPGVEREGVMAVFTNDFSDKLSVTGKFIYNRLQTFASGLPGALNNITVYGPGSGKGGQINPFFMAPAGEPGATQETVSYLALNSANDYGTDNYENNTVYLTGVADYKLTNDWSMTFSNAMAWSNSVQRQRNVFCSTCAVLDLNGTSQSNGSTTTSAVPGQNIVALNLPLTTANALDVWGNRTSDAVLKQLYVNNTQTQHLNIFYQTKFEVQGKLFDLPAGAVRMAAGAEYMWVKQNVDAVSPNNTSNTSLGARYFVSNLGPRKVKSGYVEFLFPLISEGMGVPFVQALDVNISGRIDNYSDFGSTKNPKIAANWQVNDWIKLRGNYAKSFVAPPLNQVGDPSQGYLRGATGTNASTQIAVPFALYPEVRNVPGCQTVTGPTCTVGGTLNPGLDRSLGAGFAGVVPQTGDSWSVGVDFSPPFIPGLVANVTYWANTFTGGVASPAQPLIINSAALHNRLTICPSGCTPEQVRVFTNVDNGATVGATLPPTVYFMINRDVGNVLNLDVQGIDAMFSYRIPTDALGTFTLGGSLTYFTKFDQDFGDAPFSVLNTSGYNSQFPSIQTKARGQVGWQKGPVAVDVFANYTGKYHNWINTSILPVLSDASGNPIGGGDPVKADLTFDVHASYEFEGDLLNGSQVYIDVKNLFDKDPPFYNGNTTGVGVGAWGFNGFTSNALGRLMSVGFRAAF</sequence>
<feature type="domain" description="TonB-dependent receptor-like beta-barrel" evidence="11">
    <location>
        <begin position="403"/>
        <end position="976"/>
    </location>
</feature>
<evidence type="ECO:0000256" key="10">
    <source>
        <dbReference type="SAM" id="MobiDB-lite"/>
    </source>
</evidence>
<dbReference type="AlphaFoldDB" id="A0A328B1K3"/>
<evidence type="ECO:0000256" key="3">
    <source>
        <dbReference type="ARBA" id="ARBA00022452"/>
    </source>
</evidence>
<feature type="region of interest" description="Disordered" evidence="10">
    <location>
        <begin position="1"/>
        <end position="31"/>
    </location>
</feature>
<keyword evidence="4 8" id="KW-0812">Transmembrane</keyword>
<organism evidence="13 14">
    <name type="scientific">Phenylobacterium hankyongense</name>
    <dbReference type="NCBI Taxonomy" id="1813876"/>
    <lineage>
        <taxon>Bacteria</taxon>
        <taxon>Pseudomonadati</taxon>
        <taxon>Pseudomonadota</taxon>
        <taxon>Alphaproteobacteria</taxon>
        <taxon>Caulobacterales</taxon>
        <taxon>Caulobacteraceae</taxon>
        <taxon>Phenylobacterium</taxon>
    </lineage>
</organism>
<dbReference type="EMBL" id="QFYP01000001">
    <property type="protein sequence ID" value="RAK60395.1"/>
    <property type="molecule type" value="Genomic_DNA"/>
</dbReference>
<evidence type="ECO:0000256" key="1">
    <source>
        <dbReference type="ARBA" id="ARBA00004571"/>
    </source>
</evidence>
<keyword evidence="3 8" id="KW-1134">Transmembrane beta strand</keyword>